<reference evidence="3" key="1">
    <citation type="submission" date="2020-05" db="EMBL/GenBank/DDBJ databases">
        <title>Frigoriglobus tundricola gen. nov., sp. nov., a psychrotolerant cellulolytic planctomycete of the family Gemmataceae with two divergent copies of 16S rRNA gene.</title>
        <authorList>
            <person name="Kulichevskaya I.S."/>
            <person name="Ivanova A.A."/>
            <person name="Naumoff D.G."/>
            <person name="Beletsky A.V."/>
            <person name="Rijpstra W.I.C."/>
            <person name="Sinninghe Damste J.S."/>
            <person name="Mardanov A.V."/>
            <person name="Ravin N.V."/>
            <person name="Dedysh S.N."/>
        </authorList>
    </citation>
    <scope>NUCLEOTIDE SEQUENCE [LARGE SCALE GENOMIC DNA]</scope>
    <source>
        <strain evidence="3">PL17</strain>
    </source>
</reference>
<gene>
    <name evidence="2" type="ORF">FTUN_6260</name>
</gene>
<accession>A0A6M5YXG5</accession>
<dbReference type="Proteomes" id="UP000503447">
    <property type="component" value="Chromosome"/>
</dbReference>
<proteinExistence type="predicted"/>
<evidence type="ECO:0000256" key="1">
    <source>
        <dbReference type="SAM" id="MobiDB-lite"/>
    </source>
</evidence>
<dbReference type="AlphaFoldDB" id="A0A6M5YXG5"/>
<feature type="region of interest" description="Disordered" evidence="1">
    <location>
        <begin position="22"/>
        <end position="68"/>
    </location>
</feature>
<dbReference type="KEGG" id="ftj:FTUN_6260"/>
<dbReference type="EMBL" id="CP053452">
    <property type="protein sequence ID" value="QJW98665.1"/>
    <property type="molecule type" value="Genomic_DNA"/>
</dbReference>
<evidence type="ECO:0000313" key="3">
    <source>
        <dbReference type="Proteomes" id="UP000503447"/>
    </source>
</evidence>
<sequence>MRVAVFVAPAFEPVCLEAQARKPVPRAENRTDAPGSCIGNGAAPLSSPEHLVPARPRGGTRSPDADAGPAIALSRYRITIYRRSLSARSRGGRLSRFRSV</sequence>
<organism evidence="2 3">
    <name type="scientific">Frigoriglobus tundricola</name>
    <dbReference type="NCBI Taxonomy" id="2774151"/>
    <lineage>
        <taxon>Bacteria</taxon>
        <taxon>Pseudomonadati</taxon>
        <taxon>Planctomycetota</taxon>
        <taxon>Planctomycetia</taxon>
        <taxon>Gemmatales</taxon>
        <taxon>Gemmataceae</taxon>
        <taxon>Frigoriglobus</taxon>
    </lineage>
</organism>
<evidence type="ECO:0000313" key="2">
    <source>
        <dbReference type="EMBL" id="QJW98665.1"/>
    </source>
</evidence>
<keyword evidence="3" id="KW-1185">Reference proteome</keyword>
<protein>
    <submittedName>
        <fullName evidence="2">Uncharacterized protein</fullName>
    </submittedName>
</protein>
<name>A0A6M5YXG5_9BACT</name>